<dbReference type="CDD" id="cd06260">
    <property type="entry name" value="DUF820-like"/>
    <property type="match status" value="1"/>
</dbReference>
<protein>
    <recommendedName>
        <fullName evidence="2">Putative restriction endonuclease domain-containing protein</fullName>
    </recommendedName>
</protein>
<dbReference type="Gene3D" id="3.90.1570.10">
    <property type="entry name" value="tt1808, chain A"/>
    <property type="match status" value="1"/>
</dbReference>
<feature type="region of interest" description="Disordered" evidence="1">
    <location>
        <begin position="143"/>
        <end position="170"/>
    </location>
</feature>
<keyword evidence="4" id="KW-1185">Reference proteome</keyword>
<organism evidence="3 4">
    <name type="scientific">Lamprobacter modestohalophilus</name>
    <dbReference type="NCBI Taxonomy" id="1064514"/>
    <lineage>
        <taxon>Bacteria</taxon>
        <taxon>Pseudomonadati</taxon>
        <taxon>Pseudomonadota</taxon>
        <taxon>Gammaproteobacteria</taxon>
        <taxon>Chromatiales</taxon>
        <taxon>Chromatiaceae</taxon>
        <taxon>Lamprobacter</taxon>
    </lineage>
</organism>
<comment type="caution">
    <text evidence="3">The sequence shown here is derived from an EMBL/GenBank/DDBJ whole genome shotgun (WGS) entry which is preliminary data.</text>
</comment>
<dbReference type="Proteomes" id="UP001138768">
    <property type="component" value="Unassembled WGS sequence"/>
</dbReference>
<feature type="domain" description="Putative restriction endonuclease" evidence="2">
    <location>
        <begin position="38"/>
        <end position="151"/>
    </location>
</feature>
<dbReference type="PANTHER" id="PTHR33352">
    <property type="entry name" value="SLR1095 PROTEIN"/>
    <property type="match status" value="1"/>
</dbReference>
<feature type="compositionally biased region" description="Basic and acidic residues" evidence="1">
    <location>
        <begin position="223"/>
        <end position="234"/>
    </location>
</feature>
<evidence type="ECO:0000256" key="1">
    <source>
        <dbReference type="SAM" id="MobiDB-lite"/>
    </source>
</evidence>
<dbReference type="EMBL" id="NRRY01000001">
    <property type="protein sequence ID" value="MBK1616950.1"/>
    <property type="molecule type" value="Genomic_DNA"/>
</dbReference>
<evidence type="ECO:0000259" key="2">
    <source>
        <dbReference type="Pfam" id="PF05685"/>
    </source>
</evidence>
<dbReference type="Pfam" id="PF05685">
    <property type="entry name" value="Uma2"/>
    <property type="match status" value="1"/>
</dbReference>
<reference evidence="3 4" key="1">
    <citation type="journal article" date="2020" name="Microorganisms">
        <title>Osmotic Adaptation and Compatible Solute Biosynthesis of Phototrophic Bacteria as Revealed from Genome Analyses.</title>
        <authorList>
            <person name="Imhoff J.F."/>
            <person name="Rahn T."/>
            <person name="Kunzel S."/>
            <person name="Keller A."/>
            <person name="Neulinger S.C."/>
        </authorList>
    </citation>
    <scope>NUCLEOTIDE SEQUENCE [LARGE SCALE GENOMIC DNA]</scope>
    <source>
        <strain evidence="3 4">DSM 25653</strain>
    </source>
</reference>
<feature type="region of interest" description="Disordered" evidence="1">
    <location>
        <begin position="1"/>
        <end position="22"/>
    </location>
</feature>
<evidence type="ECO:0000313" key="4">
    <source>
        <dbReference type="Proteomes" id="UP001138768"/>
    </source>
</evidence>
<proteinExistence type="predicted"/>
<sequence length="270" mass="30423">MNPLSHIDPDDPYPDSDGQPMADNTEQYEWLVKIKENLEILFADDPNVFIAGDLLWYPVPDRRETGPIAPDVFVVFGRPKGRRGSYRQWEEDGIAPQVAFEILSPSNSAKEMADKLRFYDCYGVEEYYVYDPDRHTLGIWTRQGGDRSASVPEAAGEAKSVSGSPDHRSRLVRQSHIHGWSSPLLGVRFAMTPQTLLLFYPNGQPFLTSVELARRAAEAVERAEQETQRADQEAMRATQEAMRADAAQTRAELLAERLRALGLDPDESNQ</sequence>
<dbReference type="PANTHER" id="PTHR33352:SF2">
    <property type="entry name" value="SLL0995 PROTEIN"/>
    <property type="match status" value="1"/>
</dbReference>
<dbReference type="InterPro" id="IPR008538">
    <property type="entry name" value="Uma2"/>
</dbReference>
<feature type="region of interest" description="Disordered" evidence="1">
    <location>
        <begin position="223"/>
        <end position="247"/>
    </location>
</feature>
<dbReference type="SUPFAM" id="SSF52980">
    <property type="entry name" value="Restriction endonuclease-like"/>
    <property type="match status" value="1"/>
</dbReference>
<name>A0A9X1B267_9GAMM</name>
<dbReference type="AlphaFoldDB" id="A0A9X1B267"/>
<dbReference type="RefSeq" id="WP_200236522.1">
    <property type="nucleotide sequence ID" value="NZ_NRRY01000001.1"/>
</dbReference>
<dbReference type="InterPro" id="IPR011335">
    <property type="entry name" value="Restrct_endonuc-II-like"/>
</dbReference>
<accession>A0A9X1B267</accession>
<dbReference type="InterPro" id="IPR012296">
    <property type="entry name" value="Nuclease_put_TT1808"/>
</dbReference>
<evidence type="ECO:0000313" key="3">
    <source>
        <dbReference type="EMBL" id="MBK1616950.1"/>
    </source>
</evidence>
<gene>
    <name evidence="3" type="ORF">CKO42_00500</name>
</gene>